<gene>
    <name evidence="3" type="ORF">GK108_23465</name>
</gene>
<feature type="transmembrane region" description="Helical" evidence="1">
    <location>
        <begin position="142"/>
        <end position="164"/>
    </location>
</feature>
<protein>
    <recommendedName>
        <fullName evidence="2">Signal transduction histidine kinase internal region domain-containing protein</fullName>
    </recommendedName>
</protein>
<feature type="domain" description="Signal transduction histidine kinase internal region" evidence="2">
    <location>
        <begin position="188"/>
        <end position="266"/>
    </location>
</feature>
<dbReference type="EMBL" id="JAAFZH010000013">
    <property type="protein sequence ID" value="NDU97864.1"/>
    <property type="molecule type" value="Genomic_DNA"/>
</dbReference>
<keyword evidence="1" id="KW-1133">Transmembrane helix</keyword>
<dbReference type="InterPro" id="IPR010559">
    <property type="entry name" value="Sig_transdc_His_kin_internal"/>
</dbReference>
<keyword evidence="4" id="KW-1185">Reference proteome</keyword>
<dbReference type="Pfam" id="PF06580">
    <property type="entry name" value="His_kinase"/>
    <property type="match status" value="1"/>
</dbReference>
<feature type="transmembrane region" description="Helical" evidence="1">
    <location>
        <begin position="42"/>
        <end position="64"/>
    </location>
</feature>
<proteinExistence type="predicted"/>
<feature type="transmembrane region" description="Helical" evidence="1">
    <location>
        <begin position="76"/>
        <end position="99"/>
    </location>
</feature>
<evidence type="ECO:0000259" key="2">
    <source>
        <dbReference type="Pfam" id="PF06580"/>
    </source>
</evidence>
<sequence length="387" mass="44439">MTSIDYPAVIARLPRRIFIWLLITGFIVLVEAPLFKPEEQSYFWIIVLLTVSLSLLIYELYAHWLFPSYLYSGRLFWFFLLSAGVFVLIYGLEYAGYPVIQRFAKIPERLLSKETYRQLNYWFLVHKAGIVGWSYSMQALGIVLGGPYLFAGLFLFAQLIGHYFSQRQQSQQTELDNLRISNENKLLELELLKAQLNPHFLFNSLNSIYVRVIDVDEPAADLVLRLAELMRYNLYEADAQTVTLDQELDYIENYLQLEQARHGQRLEILFSSEGDFSRLIIAPLILLAFVENAFKYGLGGTQQGAYVWVEAHLEETNTLVFTVQNSITTTTNRLAAERQAGGIDLPNVRQRLTILYPGAHRIETEQSADSYSISLYITLIPLSSDQG</sequence>
<reference evidence="3 4" key="1">
    <citation type="submission" date="2020-02" db="EMBL/GenBank/DDBJ databases">
        <title>Draft genome sequence of two Spirosoma agri KCTC 52727 and Spirosoma terrae KCTC 52035.</title>
        <authorList>
            <person name="Rojas J."/>
            <person name="Ambika Manirajan B."/>
            <person name="Suarez C."/>
            <person name="Ratering S."/>
            <person name="Schnell S."/>
        </authorList>
    </citation>
    <scope>NUCLEOTIDE SEQUENCE [LARGE SCALE GENOMIC DNA]</scope>
    <source>
        <strain evidence="3 4">KCTC 52035</strain>
    </source>
</reference>
<keyword evidence="1" id="KW-0812">Transmembrane</keyword>
<name>A0A6L9LBE8_9BACT</name>
<dbReference type="Proteomes" id="UP000474175">
    <property type="component" value="Unassembled WGS sequence"/>
</dbReference>
<dbReference type="GO" id="GO:0016020">
    <property type="term" value="C:membrane"/>
    <property type="evidence" value="ECO:0007669"/>
    <property type="project" value="InterPro"/>
</dbReference>
<dbReference type="PANTHER" id="PTHR34220">
    <property type="entry name" value="SENSOR HISTIDINE KINASE YPDA"/>
    <property type="match status" value="1"/>
</dbReference>
<comment type="caution">
    <text evidence="3">The sequence shown here is derived from an EMBL/GenBank/DDBJ whole genome shotgun (WGS) entry which is preliminary data.</text>
</comment>
<dbReference type="GO" id="GO:0000155">
    <property type="term" value="F:phosphorelay sensor kinase activity"/>
    <property type="evidence" value="ECO:0007669"/>
    <property type="project" value="InterPro"/>
</dbReference>
<dbReference type="RefSeq" id="WP_163953737.1">
    <property type="nucleotide sequence ID" value="NZ_JAAFZH010000013.1"/>
</dbReference>
<dbReference type="PANTHER" id="PTHR34220:SF7">
    <property type="entry name" value="SENSOR HISTIDINE KINASE YPDA"/>
    <property type="match status" value="1"/>
</dbReference>
<dbReference type="InterPro" id="IPR050640">
    <property type="entry name" value="Bact_2-comp_sensor_kinase"/>
</dbReference>
<keyword evidence="1" id="KW-0472">Membrane</keyword>
<feature type="transmembrane region" description="Helical" evidence="1">
    <location>
        <begin position="17"/>
        <end position="35"/>
    </location>
</feature>
<evidence type="ECO:0000313" key="3">
    <source>
        <dbReference type="EMBL" id="NDU97864.1"/>
    </source>
</evidence>
<organism evidence="3 4">
    <name type="scientific">Spirosoma terrae</name>
    <dbReference type="NCBI Taxonomy" id="1968276"/>
    <lineage>
        <taxon>Bacteria</taxon>
        <taxon>Pseudomonadati</taxon>
        <taxon>Bacteroidota</taxon>
        <taxon>Cytophagia</taxon>
        <taxon>Cytophagales</taxon>
        <taxon>Cytophagaceae</taxon>
        <taxon>Spirosoma</taxon>
    </lineage>
</organism>
<dbReference type="AlphaFoldDB" id="A0A6L9LBE8"/>
<evidence type="ECO:0000256" key="1">
    <source>
        <dbReference type="SAM" id="Phobius"/>
    </source>
</evidence>
<evidence type="ECO:0000313" key="4">
    <source>
        <dbReference type="Proteomes" id="UP000474175"/>
    </source>
</evidence>
<accession>A0A6L9LBE8</accession>